<dbReference type="GO" id="GO:0071944">
    <property type="term" value="C:cell periphery"/>
    <property type="evidence" value="ECO:0007669"/>
    <property type="project" value="TreeGrafter"/>
</dbReference>
<proteinExistence type="predicted"/>
<sequence length="592" mass="64708">MSTSTLPGANCRPRYRDILLTALGLNKKSSQQAPTDLFSNSVEEVWSTPLLLERIASFVPRLEVACNVRCVNQVTAAVLAYPIVLSEPCPSDVFSAYWSVPDVTRSFTLSKRRHLLALVAASGVVANFETALKAAGTVPTGETMEAAALAGNLESCMWLHKRGCPWGKALSMAASAGHLQLCEWLLGNGCAWTRDAVYAAARGGQRGLMLWLLKQRTADRGNDVRVEELLAAAAEGFDLETFKHLYHDLFNGNLLPQRQLQQQPRQLSPMQQYLLIAAAAGSPGTDWQAKVKWLEDQDCDRSLMLPQSAKMPVTRSLNAASRAALRQNAVARLRWLQDRGYPLEFERSNFQLAGRHGSVALMRVILSGGQQSLFLRDAAEAAAETGQLEFLSALKGMSPMDEDVVRAVALQAARSGQLIVLKWAVEEMGFPIGEDSEVFPAAAQSGNARVMSWVWQRNMIWSAQSMLNAVDGGCEEALDWMRDHNFLFGASVDTSKLYFQAARNGDLKILLWLRRHLPGPLPDGFVAQCERAVCPRPAIEWLVDEGGCAVDWHLAGLSTDCPGLLSWLNTNHPSLGSLSTTTATSSNGSGRE</sequence>
<dbReference type="GO" id="GO:0030149">
    <property type="term" value="P:sphingolipid catabolic process"/>
    <property type="evidence" value="ECO:0007669"/>
    <property type="project" value="TreeGrafter"/>
</dbReference>
<dbReference type="Gene3D" id="1.25.40.20">
    <property type="entry name" value="Ankyrin repeat-containing domain"/>
    <property type="match status" value="1"/>
</dbReference>
<evidence type="ECO:0000313" key="1">
    <source>
        <dbReference type="EMBL" id="GIL64970.1"/>
    </source>
</evidence>
<keyword evidence="2" id="KW-1185">Reference proteome</keyword>
<dbReference type="GO" id="GO:0016020">
    <property type="term" value="C:membrane"/>
    <property type="evidence" value="ECO:0007669"/>
    <property type="project" value="TreeGrafter"/>
</dbReference>
<organism evidence="1 2">
    <name type="scientific">Volvox africanus</name>
    <dbReference type="NCBI Taxonomy" id="51714"/>
    <lineage>
        <taxon>Eukaryota</taxon>
        <taxon>Viridiplantae</taxon>
        <taxon>Chlorophyta</taxon>
        <taxon>core chlorophytes</taxon>
        <taxon>Chlorophyceae</taxon>
        <taxon>CS clade</taxon>
        <taxon>Chlamydomonadales</taxon>
        <taxon>Volvocaceae</taxon>
        <taxon>Volvox</taxon>
    </lineage>
</organism>
<dbReference type="PANTHER" id="PTHR12393">
    <property type="entry name" value="SPHINGOMYELIN PHOSPHODIESTERASE RELATED"/>
    <property type="match status" value="1"/>
</dbReference>
<dbReference type="GO" id="GO:0004620">
    <property type="term" value="F:phospholipase activity"/>
    <property type="evidence" value="ECO:0007669"/>
    <property type="project" value="TreeGrafter"/>
</dbReference>
<comment type="caution">
    <text evidence="1">The sequence shown here is derived from an EMBL/GenBank/DDBJ whole genome shotgun (WGS) entry which is preliminary data.</text>
</comment>
<dbReference type="SUPFAM" id="SSF48403">
    <property type="entry name" value="Ankyrin repeat"/>
    <property type="match status" value="1"/>
</dbReference>
<dbReference type="AlphaFoldDB" id="A0A8J4F914"/>
<gene>
    <name evidence="1" type="ORF">Vafri_18824</name>
</gene>
<dbReference type="Proteomes" id="UP000747399">
    <property type="component" value="Unassembled WGS sequence"/>
</dbReference>
<dbReference type="PANTHER" id="PTHR12393:SF6">
    <property type="entry name" value="SPHINGOMYELIN PHOSPHODIESTERASE 2"/>
    <property type="match status" value="1"/>
</dbReference>
<name>A0A8J4F914_9CHLO</name>
<evidence type="ECO:0000313" key="2">
    <source>
        <dbReference type="Proteomes" id="UP000747399"/>
    </source>
</evidence>
<dbReference type="InterPro" id="IPR036770">
    <property type="entry name" value="Ankyrin_rpt-contain_sf"/>
</dbReference>
<dbReference type="EMBL" id="BNCO01000071">
    <property type="protein sequence ID" value="GIL64970.1"/>
    <property type="molecule type" value="Genomic_DNA"/>
</dbReference>
<accession>A0A8J4F914</accession>
<reference evidence="1" key="1">
    <citation type="journal article" date="2021" name="Proc. Natl. Acad. Sci. U.S.A.">
        <title>Three genomes in the algal genus Volvox reveal the fate of a haploid sex-determining region after a transition to homothallism.</title>
        <authorList>
            <person name="Yamamoto K."/>
            <person name="Hamaji T."/>
            <person name="Kawai-Toyooka H."/>
            <person name="Matsuzaki R."/>
            <person name="Takahashi F."/>
            <person name="Nishimura Y."/>
            <person name="Kawachi M."/>
            <person name="Noguchi H."/>
            <person name="Minakuchi Y."/>
            <person name="Umen J.G."/>
            <person name="Toyoda A."/>
            <person name="Nozaki H."/>
        </authorList>
    </citation>
    <scope>NUCLEOTIDE SEQUENCE</scope>
    <source>
        <strain evidence="1">NIES-3780</strain>
    </source>
</reference>
<dbReference type="GO" id="GO:0005783">
    <property type="term" value="C:endoplasmic reticulum"/>
    <property type="evidence" value="ECO:0007669"/>
    <property type="project" value="TreeGrafter"/>
</dbReference>
<protein>
    <recommendedName>
        <fullName evidence="3">Ankyrin repeat domain-containing protein</fullName>
    </recommendedName>
</protein>
<dbReference type="GO" id="GO:0046513">
    <property type="term" value="P:ceramide biosynthetic process"/>
    <property type="evidence" value="ECO:0007669"/>
    <property type="project" value="TreeGrafter"/>
</dbReference>
<evidence type="ECO:0008006" key="3">
    <source>
        <dbReference type="Google" id="ProtNLM"/>
    </source>
</evidence>